<dbReference type="PaxDb" id="4097-A0A1S3Z2S9"/>
<proteinExistence type="predicted"/>
<sequence>MGRKPCCSKEGLRKGTWTAKEDMLLTNYINEHGEVGWRSLPMKAGLLRCGKSCRLRWVNYLKPGIKRGNFTSEEEDLIVRLYNLLGSRWSLIAGRIPGRTDNEIKNYWNTHLLKKLKSEGLEPKIHKSLAKNTRRQKEKANVSSQINQKGYKEKKKRNKKGNIEENCNNIEEKEQVAKKIEEQWHTQDSVQAMSGFSSTSEVASEKETNCNNVHCPSSGQSLEENDNEIYEKLQVIDELLLNDNCLLPTECTEFNSESQMLEVYEEYFQLVSENSFYHFQDYAHSFAEFGQDDL</sequence>
<protein>
    <submittedName>
        <fullName evidence="11">Myb-related protein 308-like</fullName>
    </submittedName>
    <submittedName>
        <fullName evidence="11">Uncharacterized protein LOC107782378</fullName>
    </submittedName>
</protein>
<dbReference type="Gene3D" id="1.10.10.60">
    <property type="entry name" value="Homeodomain-like"/>
    <property type="match status" value="2"/>
</dbReference>
<dbReference type="AlphaFoldDB" id="A0A1S3Z2S9"/>
<dbReference type="FunFam" id="1.10.10.60:FF:000001">
    <property type="entry name" value="MYB-related transcription factor"/>
    <property type="match status" value="1"/>
</dbReference>
<dbReference type="SMART" id="SM00717">
    <property type="entry name" value="SANT"/>
    <property type="match status" value="2"/>
</dbReference>
<evidence type="ECO:0000256" key="2">
    <source>
        <dbReference type="ARBA" id="ARBA00022737"/>
    </source>
</evidence>
<organism evidence="10 11">
    <name type="scientific">Nicotiana tabacum</name>
    <name type="common">Common tobacco</name>
    <dbReference type="NCBI Taxonomy" id="4097"/>
    <lineage>
        <taxon>Eukaryota</taxon>
        <taxon>Viridiplantae</taxon>
        <taxon>Streptophyta</taxon>
        <taxon>Embryophyta</taxon>
        <taxon>Tracheophyta</taxon>
        <taxon>Spermatophyta</taxon>
        <taxon>Magnoliopsida</taxon>
        <taxon>eudicotyledons</taxon>
        <taxon>Gunneridae</taxon>
        <taxon>Pentapetalae</taxon>
        <taxon>asterids</taxon>
        <taxon>lamiids</taxon>
        <taxon>Solanales</taxon>
        <taxon>Solanaceae</taxon>
        <taxon>Nicotianoideae</taxon>
        <taxon>Nicotianeae</taxon>
        <taxon>Nicotiana</taxon>
    </lineage>
</organism>
<dbReference type="InterPro" id="IPR001005">
    <property type="entry name" value="SANT/Myb"/>
</dbReference>
<evidence type="ECO:0000256" key="3">
    <source>
        <dbReference type="ARBA" id="ARBA00023015"/>
    </source>
</evidence>
<dbReference type="PANTHER" id="PTHR47999">
    <property type="entry name" value="TRANSCRIPTION FACTOR MYB8-RELATED-RELATED"/>
    <property type="match status" value="1"/>
</dbReference>
<dbReference type="GO" id="GO:0030154">
    <property type="term" value="P:cell differentiation"/>
    <property type="evidence" value="ECO:0000318"/>
    <property type="project" value="GO_Central"/>
</dbReference>
<feature type="domain" description="HTH myb-type" evidence="9">
    <location>
        <begin position="9"/>
        <end position="61"/>
    </location>
</feature>
<dbReference type="SUPFAM" id="SSF46689">
    <property type="entry name" value="Homeodomain-like"/>
    <property type="match status" value="1"/>
</dbReference>
<dbReference type="Pfam" id="PF00249">
    <property type="entry name" value="Myb_DNA-binding"/>
    <property type="match status" value="2"/>
</dbReference>
<dbReference type="GO" id="GO:0006355">
    <property type="term" value="P:regulation of DNA-templated transcription"/>
    <property type="evidence" value="ECO:0000318"/>
    <property type="project" value="GO_Central"/>
</dbReference>
<feature type="region of interest" description="Disordered" evidence="7">
    <location>
        <begin position="201"/>
        <end position="223"/>
    </location>
</feature>
<dbReference type="SMR" id="A0A1S3Z2S9"/>
<feature type="domain" description="HTH myb-type" evidence="9">
    <location>
        <begin position="62"/>
        <end position="116"/>
    </location>
</feature>
<dbReference type="RefSeq" id="XP_016458745.1">
    <property type="nucleotide sequence ID" value="XM_016603259.1"/>
</dbReference>
<dbReference type="PANTHER" id="PTHR47999:SF4">
    <property type="entry name" value="MYB TRANSCRIPTION FACTOR MYB185"/>
    <property type="match status" value="1"/>
</dbReference>
<dbReference type="RefSeq" id="XP_016458745.1">
    <property type="nucleotide sequence ID" value="XM_016603259.2"/>
</dbReference>
<evidence type="ECO:0000259" key="9">
    <source>
        <dbReference type="PROSITE" id="PS51294"/>
    </source>
</evidence>
<keyword evidence="3" id="KW-0805">Transcription regulation</keyword>
<dbReference type="InterPro" id="IPR017930">
    <property type="entry name" value="Myb_dom"/>
</dbReference>
<accession>A0A1S3Z2S9</accession>
<dbReference type="GO" id="GO:0005634">
    <property type="term" value="C:nucleus"/>
    <property type="evidence" value="ECO:0000318"/>
    <property type="project" value="GO_Central"/>
</dbReference>
<name>A0A1S3Z2S9_TOBAC</name>
<dbReference type="PROSITE" id="PS51294">
    <property type="entry name" value="HTH_MYB"/>
    <property type="match status" value="2"/>
</dbReference>
<dbReference type="Proteomes" id="UP000790787">
    <property type="component" value="Chromosome 15"/>
</dbReference>
<evidence type="ECO:0000256" key="6">
    <source>
        <dbReference type="ARBA" id="ARBA00023242"/>
    </source>
</evidence>
<comment type="subcellular location">
    <subcellularLocation>
        <location evidence="1">Nucleus</location>
    </subcellularLocation>
</comment>
<evidence type="ECO:0000256" key="5">
    <source>
        <dbReference type="ARBA" id="ARBA00023163"/>
    </source>
</evidence>
<dbReference type="STRING" id="4097.A0A1S3Z2S9"/>
<dbReference type="InterPro" id="IPR015495">
    <property type="entry name" value="Myb_TF_plants"/>
</dbReference>
<evidence type="ECO:0000313" key="10">
    <source>
        <dbReference type="Proteomes" id="UP000790787"/>
    </source>
</evidence>
<dbReference type="GO" id="GO:0000976">
    <property type="term" value="F:transcription cis-regulatory region binding"/>
    <property type="evidence" value="ECO:0000318"/>
    <property type="project" value="GO_Central"/>
</dbReference>
<dbReference type="PROSITE" id="PS50090">
    <property type="entry name" value="MYB_LIKE"/>
    <property type="match status" value="2"/>
</dbReference>
<evidence type="ECO:0000313" key="11">
    <source>
        <dbReference type="RefSeq" id="XP_016458745.1"/>
    </source>
</evidence>
<dbReference type="InterPro" id="IPR009057">
    <property type="entry name" value="Homeodomain-like_sf"/>
</dbReference>
<dbReference type="CDD" id="cd00167">
    <property type="entry name" value="SANT"/>
    <property type="match status" value="2"/>
</dbReference>
<feature type="region of interest" description="Disordered" evidence="7">
    <location>
        <begin position="129"/>
        <end position="164"/>
    </location>
</feature>
<dbReference type="OrthoDB" id="2143914at2759"/>
<keyword evidence="5" id="KW-0804">Transcription</keyword>
<keyword evidence="4" id="KW-0238">DNA-binding</keyword>
<reference evidence="11" key="2">
    <citation type="submission" date="2025-08" db="UniProtKB">
        <authorList>
            <consortium name="RefSeq"/>
        </authorList>
    </citation>
    <scope>IDENTIFICATION</scope>
    <source>
        <tissue evidence="11">Leaf</tissue>
    </source>
</reference>
<dbReference type="GeneID" id="107782378"/>
<evidence type="ECO:0000256" key="1">
    <source>
        <dbReference type="ARBA" id="ARBA00004123"/>
    </source>
</evidence>
<keyword evidence="10" id="KW-1185">Reference proteome</keyword>
<evidence type="ECO:0000259" key="8">
    <source>
        <dbReference type="PROSITE" id="PS50090"/>
    </source>
</evidence>
<dbReference type="GO" id="GO:0010597">
    <property type="term" value="P:green leaf volatile biosynthetic process"/>
    <property type="evidence" value="ECO:0007669"/>
    <property type="project" value="UniProtKB-ARBA"/>
</dbReference>
<keyword evidence="6" id="KW-0539">Nucleus</keyword>
<keyword evidence="2" id="KW-0677">Repeat</keyword>
<dbReference type="GO" id="GO:0051707">
    <property type="term" value="P:response to other organism"/>
    <property type="evidence" value="ECO:0007669"/>
    <property type="project" value="UniProtKB-ARBA"/>
</dbReference>
<evidence type="ECO:0000256" key="7">
    <source>
        <dbReference type="SAM" id="MobiDB-lite"/>
    </source>
</evidence>
<feature type="domain" description="Myb-like" evidence="8">
    <location>
        <begin position="9"/>
        <end position="61"/>
    </location>
</feature>
<feature type="domain" description="Myb-like" evidence="8">
    <location>
        <begin position="62"/>
        <end position="112"/>
    </location>
</feature>
<reference evidence="10" key="1">
    <citation type="journal article" date="2014" name="Nat. Commun.">
        <title>The tobacco genome sequence and its comparison with those of tomato and potato.</title>
        <authorList>
            <person name="Sierro N."/>
            <person name="Battey J.N."/>
            <person name="Ouadi S."/>
            <person name="Bakaher N."/>
            <person name="Bovet L."/>
            <person name="Willig A."/>
            <person name="Goepfert S."/>
            <person name="Peitsch M.C."/>
            <person name="Ivanov N.V."/>
        </authorList>
    </citation>
    <scope>NUCLEOTIDE SEQUENCE [LARGE SCALE GENOMIC DNA]</scope>
</reference>
<evidence type="ECO:0000256" key="4">
    <source>
        <dbReference type="ARBA" id="ARBA00023125"/>
    </source>
</evidence>
<feature type="compositionally biased region" description="Polar residues" evidence="7">
    <location>
        <begin position="209"/>
        <end position="222"/>
    </location>
</feature>
<dbReference type="OMA" id="NIEENCN"/>
<dbReference type="KEGG" id="nta:107782378"/>
<dbReference type="FunFam" id="1.10.10.60:FF:000394">
    <property type="entry name" value="MYB transcription factor"/>
    <property type="match status" value="1"/>
</dbReference>
<gene>
    <name evidence="11" type="primary">LOC107782378</name>
</gene>